<accession>A0ABV2X6I9</accession>
<evidence type="ECO:0000313" key="2">
    <source>
        <dbReference type="Proteomes" id="UP001550535"/>
    </source>
</evidence>
<dbReference type="EMBL" id="JBEYBR010000011">
    <property type="protein sequence ID" value="MEU2121512.1"/>
    <property type="molecule type" value="Genomic_DNA"/>
</dbReference>
<sequence length="46" mass="4971">MQPIEHVEHEFAPTGTPIADLLDRQAASRAEDDTEAFAAVFTADAD</sequence>
<protein>
    <submittedName>
        <fullName evidence="1">Uncharacterized protein</fullName>
    </submittedName>
</protein>
<gene>
    <name evidence="1" type="ORF">ABZ507_06700</name>
</gene>
<dbReference type="Proteomes" id="UP001550535">
    <property type="component" value="Unassembled WGS sequence"/>
</dbReference>
<keyword evidence="2" id="KW-1185">Reference proteome</keyword>
<organism evidence="1 2">
    <name type="scientific">Nocardia niwae</name>
    <dbReference type="NCBI Taxonomy" id="626084"/>
    <lineage>
        <taxon>Bacteria</taxon>
        <taxon>Bacillati</taxon>
        <taxon>Actinomycetota</taxon>
        <taxon>Actinomycetes</taxon>
        <taxon>Mycobacteriales</taxon>
        <taxon>Nocardiaceae</taxon>
        <taxon>Nocardia</taxon>
    </lineage>
</organism>
<comment type="caution">
    <text evidence="1">The sequence shown here is derived from an EMBL/GenBank/DDBJ whole genome shotgun (WGS) entry which is preliminary data.</text>
</comment>
<evidence type="ECO:0000313" key="1">
    <source>
        <dbReference type="EMBL" id="MEU2121512.1"/>
    </source>
</evidence>
<proteinExistence type="predicted"/>
<name>A0ABV2X6I9_9NOCA</name>
<reference evidence="1 2" key="1">
    <citation type="submission" date="2024-06" db="EMBL/GenBank/DDBJ databases">
        <title>The Natural Products Discovery Center: Release of the First 8490 Sequenced Strains for Exploring Actinobacteria Biosynthetic Diversity.</title>
        <authorList>
            <person name="Kalkreuter E."/>
            <person name="Kautsar S.A."/>
            <person name="Yang D."/>
            <person name="Bader C.D."/>
            <person name="Teijaro C.N."/>
            <person name="Fluegel L."/>
            <person name="Davis C.M."/>
            <person name="Simpson J.R."/>
            <person name="Lauterbach L."/>
            <person name="Steele A.D."/>
            <person name="Gui C."/>
            <person name="Meng S."/>
            <person name="Li G."/>
            <person name="Viehrig K."/>
            <person name="Ye F."/>
            <person name="Su P."/>
            <person name="Kiefer A.F."/>
            <person name="Nichols A."/>
            <person name="Cepeda A.J."/>
            <person name="Yan W."/>
            <person name="Fan B."/>
            <person name="Jiang Y."/>
            <person name="Adhikari A."/>
            <person name="Zheng C.-J."/>
            <person name="Schuster L."/>
            <person name="Cowan T.M."/>
            <person name="Smanski M.J."/>
            <person name="Chevrette M.G."/>
            <person name="De Carvalho L.P.S."/>
            <person name="Shen B."/>
        </authorList>
    </citation>
    <scope>NUCLEOTIDE SEQUENCE [LARGE SCALE GENOMIC DNA]</scope>
    <source>
        <strain evidence="1 2">NPDC019434</strain>
    </source>
</reference>
<dbReference type="RefSeq" id="WP_357805063.1">
    <property type="nucleotide sequence ID" value="NZ_JBEYBM010000010.1"/>
</dbReference>